<feature type="transmembrane region" description="Helical" evidence="1">
    <location>
        <begin position="77"/>
        <end position="101"/>
    </location>
</feature>
<proteinExistence type="predicted"/>
<comment type="caution">
    <text evidence="3">The sequence shown here is derived from an EMBL/GenBank/DDBJ whole genome shotgun (WGS) entry which is preliminary data.</text>
</comment>
<feature type="non-terminal residue" evidence="3">
    <location>
        <position position="116"/>
    </location>
</feature>
<dbReference type="EMBL" id="BTSX01000005">
    <property type="protein sequence ID" value="GMS99332.1"/>
    <property type="molecule type" value="Genomic_DNA"/>
</dbReference>
<keyword evidence="1" id="KW-1133">Transmembrane helix</keyword>
<keyword evidence="1" id="KW-0472">Membrane</keyword>
<accession>A0AAV5TZ05</accession>
<evidence type="ECO:0000313" key="4">
    <source>
        <dbReference type="Proteomes" id="UP001432027"/>
    </source>
</evidence>
<protein>
    <submittedName>
        <fullName evidence="3">Uncharacterized protein</fullName>
    </submittedName>
</protein>
<feature type="non-terminal residue" evidence="3">
    <location>
        <position position="1"/>
    </location>
</feature>
<organism evidence="3 4">
    <name type="scientific">Pristionchus entomophagus</name>
    <dbReference type="NCBI Taxonomy" id="358040"/>
    <lineage>
        <taxon>Eukaryota</taxon>
        <taxon>Metazoa</taxon>
        <taxon>Ecdysozoa</taxon>
        <taxon>Nematoda</taxon>
        <taxon>Chromadorea</taxon>
        <taxon>Rhabditida</taxon>
        <taxon>Rhabditina</taxon>
        <taxon>Diplogasteromorpha</taxon>
        <taxon>Diplogasteroidea</taxon>
        <taxon>Neodiplogasteridae</taxon>
        <taxon>Pristionchus</taxon>
    </lineage>
</organism>
<keyword evidence="1" id="KW-0812">Transmembrane</keyword>
<sequence>GWTIAHCHSTISDDTEICTKEDDHFIVPGYNSYWERTDEGAKASAIICSYKPKQTDSACLLTGPSHDAMVKLWATEAIIVGVSVLVVLVLSLAVCCFCGILQKRREYMDEFLRLAN</sequence>
<name>A0AAV5TZ05_9BILA</name>
<gene>
    <name evidence="2" type="ORF">PENTCL1PPCAC_21505</name>
    <name evidence="3" type="ORF">PENTCL1PPCAC_21507</name>
</gene>
<dbReference type="EMBL" id="BTSX01000005">
    <property type="protein sequence ID" value="GMS99330.1"/>
    <property type="molecule type" value="Genomic_DNA"/>
</dbReference>
<dbReference type="AlphaFoldDB" id="A0AAV5TZ05"/>
<reference evidence="3" key="1">
    <citation type="submission" date="2023-10" db="EMBL/GenBank/DDBJ databases">
        <title>Genome assembly of Pristionchus species.</title>
        <authorList>
            <person name="Yoshida K."/>
            <person name="Sommer R.J."/>
        </authorList>
    </citation>
    <scope>NUCLEOTIDE SEQUENCE</scope>
    <source>
        <strain evidence="3">RS0144</strain>
    </source>
</reference>
<evidence type="ECO:0000313" key="2">
    <source>
        <dbReference type="EMBL" id="GMS99330.1"/>
    </source>
</evidence>
<keyword evidence="4" id="KW-1185">Reference proteome</keyword>
<dbReference type="Proteomes" id="UP001432027">
    <property type="component" value="Unassembled WGS sequence"/>
</dbReference>
<evidence type="ECO:0000256" key="1">
    <source>
        <dbReference type="SAM" id="Phobius"/>
    </source>
</evidence>
<evidence type="ECO:0000313" key="3">
    <source>
        <dbReference type="EMBL" id="GMS99332.1"/>
    </source>
</evidence>